<evidence type="ECO:0000313" key="1">
    <source>
        <dbReference type="EMBL" id="KAJ3019129.1"/>
    </source>
</evidence>
<accession>A0ACC1QBS9</accession>
<dbReference type="Proteomes" id="UP001144978">
    <property type="component" value="Unassembled WGS sequence"/>
</dbReference>
<name>A0ACC1QBS9_9APHY</name>
<protein>
    <submittedName>
        <fullName evidence="1">Uncharacterized protein</fullName>
    </submittedName>
</protein>
<reference evidence="1" key="1">
    <citation type="submission" date="2022-08" db="EMBL/GenBank/DDBJ databases">
        <title>Genome Sequence of Pycnoporus sanguineus.</title>
        <authorList>
            <person name="Buettner E."/>
        </authorList>
    </citation>
    <scope>NUCLEOTIDE SEQUENCE</scope>
    <source>
        <strain evidence="1">CG-C14</strain>
    </source>
</reference>
<evidence type="ECO:0000313" key="2">
    <source>
        <dbReference type="Proteomes" id="UP001144978"/>
    </source>
</evidence>
<organism evidence="1 2">
    <name type="scientific">Trametes sanguinea</name>
    <dbReference type="NCBI Taxonomy" id="158606"/>
    <lineage>
        <taxon>Eukaryota</taxon>
        <taxon>Fungi</taxon>
        <taxon>Dikarya</taxon>
        <taxon>Basidiomycota</taxon>
        <taxon>Agaricomycotina</taxon>
        <taxon>Agaricomycetes</taxon>
        <taxon>Polyporales</taxon>
        <taxon>Polyporaceae</taxon>
        <taxon>Trametes</taxon>
    </lineage>
</organism>
<gene>
    <name evidence="1" type="ORF">NUW54_g162</name>
</gene>
<comment type="caution">
    <text evidence="1">The sequence shown here is derived from an EMBL/GenBank/DDBJ whole genome shotgun (WGS) entry which is preliminary data.</text>
</comment>
<sequence length="904" mass="101348">MSFSPRSSLRNRQGSRGQSRKLICEFCGDEYSARGIHRHRVACQQRFMDAIQASQLEAELLRSSASGEPVLDEPTTPPIVSQHILSSAPYTPMPPVAHNAMSPTSTIEDDESSMGSSAPLPQPPRLSPSSSSPSSSPSSSSQSSSSRVPSPSPSPPPPPPPAAASATSASSSSMSPSPGAESEPVPDSIHIEYHPNSGIPPCTVLFEDFNHHCPPEPDPSMDHDPWFPYASRTDFEFAKFTLGASLSKKEIDTLLALICSVGEGKDKLSFHNYADLQKGWSAASSKLTPFTKHSLTVPYKKQPVSHTLYTRDVWEYIKDIICNPYLASRIEWNAHCLFQYDKQAKSWIRFIDEPLTADAAWRIQSELLKGQCPFLPIVYADKTKLSSFGSAKAYPVVMKCHNLPVEIHNGEGVGGGRVVGWLPIVCGHITSRAFADLEEKAAEKHKLGYVNYKRIIWHESFHKIFQPIRQFSHQSVWYLCGDAMQHWFCPLIAILSSDYEEQCFMSLIRGSMGLFPCPICLATKGQLCNLALHFPLRLGKEAQRILNEALSQGTQKKCEAILQTWSLRPVQNAFSELGHSDPYKALSFDRLHAFHSGLFGHHLWVKFKKYVENISNEAVKAIDIQFNAIPPWPGLKHFTEVMGLSFTDGGKYEHISKNTLFASHNIVTKTTSPAGYQLLRLLRAYLEVDMYAGLPLHTTWTIQDGRHAQTIWNGRLQKYKEFTADDADAKNWDFPKAHTHQHLFDDIEAKGVTRNYNTKPNEKLHRPLKEAYHLRTNFWDVAQQILTIDHNAYVACFMQQEVDWFDEFQKAQAEEATEDDTSKKSTTEPIGGGHFSLGAKETPRTMGDLVEAHSTDIAYRNFWQCLSHFLTQEYKAHQIPLPNGRSITFSADAYIRVLPSMSQL</sequence>
<keyword evidence="2" id="KW-1185">Reference proteome</keyword>
<proteinExistence type="predicted"/>
<dbReference type="EMBL" id="JANSHE010000019">
    <property type="protein sequence ID" value="KAJ3019129.1"/>
    <property type="molecule type" value="Genomic_DNA"/>
</dbReference>